<evidence type="ECO:0000256" key="1">
    <source>
        <dbReference type="SAM" id="Phobius"/>
    </source>
</evidence>
<evidence type="ECO:0000313" key="2">
    <source>
        <dbReference type="EMBL" id="NGO39661.1"/>
    </source>
</evidence>
<protein>
    <submittedName>
        <fullName evidence="2">Uncharacterized protein</fullName>
    </submittedName>
</protein>
<dbReference type="AlphaFoldDB" id="A0A6M1RW80"/>
<sequence length="125" mass="13811">MPRSKLVLTLAGMTVIGIAFYAGYATGKYRIVKRELNVSIPVNVHLYQTIKQGDQDKAATLISMILMGKLDRYDSVTNDLLFRLAGGGKLLDSARFQESIAEARKIVAEEKTNLVTVVAPVRKKK</sequence>
<dbReference type="Proteomes" id="UP000477311">
    <property type="component" value="Unassembled WGS sequence"/>
</dbReference>
<proteinExistence type="predicted"/>
<keyword evidence="1" id="KW-1133">Transmembrane helix</keyword>
<feature type="transmembrane region" description="Helical" evidence="1">
    <location>
        <begin position="6"/>
        <end position="24"/>
    </location>
</feature>
<reference evidence="2 3" key="1">
    <citation type="submission" date="2020-02" db="EMBL/GenBank/DDBJ databases">
        <title>Draft genome sequence of Limisphaera ngatamarikiensis NGM72.4T, a thermophilic Verrucomicrobia grouped in subdivision 3.</title>
        <authorList>
            <person name="Carere C.R."/>
            <person name="Steen J."/>
            <person name="Hugenholtz P."/>
            <person name="Stott M.B."/>
        </authorList>
    </citation>
    <scope>NUCLEOTIDE SEQUENCE [LARGE SCALE GENOMIC DNA]</scope>
    <source>
        <strain evidence="2 3">NGM72.4</strain>
    </source>
</reference>
<evidence type="ECO:0000313" key="3">
    <source>
        <dbReference type="Proteomes" id="UP000477311"/>
    </source>
</evidence>
<accession>A0A6M1RW80</accession>
<gene>
    <name evidence="2" type="ORF">G4L39_09680</name>
</gene>
<comment type="caution">
    <text evidence="2">The sequence shown here is derived from an EMBL/GenBank/DDBJ whole genome shotgun (WGS) entry which is preliminary data.</text>
</comment>
<keyword evidence="1" id="KW-0472">Membrane</keyword>
<keyword evidence="3" id="KW-1185">Reference proteome</keyword>
<dbReference type="EMBL" id="JAAKYA010000065">
    <property type="protein sequence ID" value="NGO39661.1"/>
    <property type="molecule type" value="Genomic_DNA"/>
</dbReference>
<keyword evidence="1" id="KW-0812">Transmembrane</keyword>
<name>A0A6M1RW80_9BACT</name>
<organism evidence="2 3">
    <name type="scientific">Limisphaera ngatamarikiensis</name>
    <dbReference type="NCBI Taxonomy" id="1324935"/>
    <lineage>
        <taxon>Bacteria</taxon>
        <taxon>Pseudomonadati</taxon>
        <taxon>Verrucomicrobiota</taxon>
        <taxon>Verrucomicrobiia</taxon>
        <taxon>Limisphaerales</taxon>
        <taxon>Limisphaeraceae</taxon>
        <taxon>Limisphaera</taxon>
    </lineage>
</organism>